<dbReference type="Proteomes" id="UP000824469">
    <property type="component" value="Unassembled WGS sequence"/>
</dbReference>
<organism evidence="2 3">
    <name type="scientific">Taxus chinensis</name>
    <name type="common">Chinese yew</name>
    <name type="synonym">Taxus wallichiana var. chinensis</name>
    <dbReference type="NCBI Taxonomy" id="29808"/>
    <lineage>
        <taxon>Eukaryota</taxon>
        <taxon>Viridiplantae</taxon>
        <taxon>Streptophyta</taxon>
        <taxon>Embryophyta</taxon>
        <taxon>Tracheophyta</taxon>
        <taxon>Spermatophyta</taxon>
        <taxon>Pinopsida</taxon>
        <taxon>Pinidae</taxon>
        <taxon>Conifers II</taxon>
        <taxon>Cupressales</taxon>
        <taxon>Taxaceae</taxon>
        <taxon>Taxus</taxon>
    </lineage>
</organism>
<protein>
    <submittedName>
        <fullName evidence="2">Uncharacterized protein</fullName>
    </submittedName>
</protein>
<accession>A0AA38GEH5</accession>
<evidence type="ECO:0000313" key="3">
    <source>
        <dbReference type="Proteomes" id="UP000824469"/>
    </source>
</evidence>
<evidence type="ECO:0000313" key="2">
    <source>
        <dbReference type="EMBL" id="KAH9320408.1"/>
    </source>
</evidence>
<dbReference type="EMBL" id="JAHRHJ020000004">
    <property type="protein sequence ID" value="KAH9320408.1"/>
    <property type="molecule type" value="Genomic_DNA"/>
</dbReference>
<feature type="region of interest" description="Disordered" evidence="1">
    <location>
        <begin position="1"/>
        <end position="29"/>
    </location>
</feature>
<comment type="caution">
    <text evidence="2">The sequence shown here is derived from an EMBL/GenBank/DDBJ whole genome shotgun (WGS) entry which is preliminary data.</text>
</comment>
<sequence length="57" mass="6076">MEDVAKGRVRGGGEGGTKNGEEGRGGEDGFCNIWEVVGETLRSMNFVDDTLEDATLL</sequence>
<name>A0AA38GEH5_TAXCH</name>
<reference evidence="2 3" key="1">
    <citation type="journal article" date="2021" name="Nat. Plants">
        <title>The Taxus genome provides insights into paclitaxel biosynthesis.</title>
        <authorList>
            <person name="Xiong X."/>
            <person name="Gou J."/>
            <person name="Liao Q."/>
            <person name="Li Y."/>
            <person name="Zhou Q."/>
            <person name="Bi G."/>
            <person name="Li C."/>
            <person name="Du R."/>
            <person name="Wang X."/>
            <person name="Sun T."/>
            <person name="Guo L."/>
            <person name="Liang H."/>
            <person name="Lu P."/>
            <person name="Wu Y."/>
            <person name="Zhang Z."/>
            <person name="Ro D.K."/>
            <person name="Shang Y."/>
            <person name="Huang S."/>
            <person name="Yan J."/>
        </authorList>
    </citation>
    <scope>NUCLEOTIDE SEQUENCE [LARGE SCALE GENOMIC DNA]</scope>
    <source>
        <strain evidence="2">Ta-2019</strain>
    </source>
</reference>
<evidence type="ECO:0000256" key="1">
    <source>
        <dbReference type="SAM" id="MobiDB-lite"/>
    </source>
</evidence>
<proteinExistence type="predicted"/>
<gene>
    <name evidence="2" type="ORF">KI387_044508</name>
</gene>
<feature type="non-terminal residue" evidence="2">
    <location>
        <position position="57"/>
    </location>
</feature>
<dbReference type="AlphaFoldDB" id="A0AA38GEH5"/>
<keyword evidence="3" id="KW-1185">Reference proteome</keyword>